<name>A0ABP3B1C6_9LIST</name>
<proteinExistence type="predicted"/>
<evidence type="ECO:0000313" key="2">
    <source>
        <dbReference type="EMBL" id="EUJ33756.1"/>
    </source>
</evidence>
<keyword evidence="3" id="KW-1185">Reference proteome</keyword>
<feature type="region of interest" description="Disordered" evidence="1">
    <location>
        <begin position="1"/>
        <end position="112"/>
    </location>
</feature>
<keyword evidence="2" id="KW-0645">Protease</keyword>
<gene>
    <name evidence="2" type="ORF">MFLO_00930</name>
</gene>
<dbReference type="GO" id="GO:0006508">
    <property type="term" value="P:proteolysis"/>
    <property type="evidence" value="ECO:0007669"/>
    <property type="project" value="UniProtKB-KW"/>
</dbReference>
<dbReference type="Proteomes" id="UP000019249">
    <property type="component" value="Unassembled WGS sequence"/>
</dbReference>
<dbReference type="EMBL" id="AODF01000001">
    <property type="protein sequence ID" value="EUJ33756.1"/>
    <property type="molecule type" value="Genomic_DNA"/>
</dbReference>
<feature type="compositionally biased region" description="Basic and acidic residues" evidence="1">
    <location>
        <begin position="71"/>
        <end position="82"/>
    </location>
</feature>
<keyword evidence="2" id="KW-0378">Hydrolase</keyword>
<evidence type="ECO:0000313" key="3">
    <source>
        <dbReference type="Proteomes" id="UP000019249"/>
    </source>
</evidence>
<accession>A0ABP3B1C6</accession>
<comment type="caution">
    <text evidence="2">The sequence shown here is derived from an EMBL/GenBank/DDBJ whole genome shotgun (WGS) entry which is preliminary data.</text>
</comment>
<sequence length="140" mass="15894">MEKERNEFENTNEQQEAAKGAASEETIFKPHQEDPQMTPTAEGITEEGEKFAGATREQAEAGMSNAFFEESAEKEVVPKEDGTVPPVPPVVPPTRSSGGDGGGEPPKKKRRSKLFRLFSNRYSWRYCRSNYCFLYHRRFK</sequence>
<protein>
    <submittedName>
        <fullName evidence="2">Serine protease</fullName>
    </submittedName>
</protein>
<organism evidence="2 3">
    <name type="scientific">Listeria floridensis FSL S10-1187</name>
    <dbReference type="NCBI Taxonomy" id="1265817"/>
    <lineage>
        <taxon>Bacteria</taxon>
        <taxon>Bacillati</taxon>
        <taxon>Bacillota</taxon>
        <taxon>Bacilli</taxon>
        <taxon>Bacillales</taxon>
        <taxon>Listeriaceae</taxon>
        <taxon>Listeria</taxon>
    </lineage>
</organism>
<dbReference type="GO" id="GO:0008233">
    <property type="term" value="F:peptidase activity"/>
    <property type="evidence" value="ECO:0007669"/>
    <property type="project" value="UniProtKB-KW"/>
</dbReference>
<reference evidence="2 3" key="1">
    <citation type="journal article" date="2014" name="Int. J. Syst. Evol. Microbiol.">
        <title>Listeria floridensis sp. nov., Listeria aquatica sp. nov., Listeria cornellensis sp. nov., Listeria riparia sp. nov. and Listeria grandensis sp. nov., from agricultural and natural environments.</title>
        <authorList>
            <person name="den Bakker H.C."/>
            <person name="Warchocki S."/>
            <person name="Wright E.M."/>
            <person name="Allred A.F."/>
            <person name="Ahlstrom C."/>
            <person name="Manuel C.S."/>
            <person name="Stasiewicz M.J."/>
            <person name="Burrell A."/>
            <person name="Roof S."/>
            <person name="Strawn L."/>
            <person name="Fortes E.D."/>
            <person name="Nightingale K.K."/>
            <person name="Kephart D."/>
            <person name="Wiedmann M."/>
        </authorList>
    </citation>
    <scope>NUCLEOTIDE SEQUENCE [LARGE SCALE GENOMIC DNA]</scope>
    <source>
        <strain evidence="2 3">FSL S10-1187</strain>
    </source>
</reference>
<evidence type="ECO:0000256" key="1">
    <source>
        <dbReference type="SAM" id="MobiDB-lite"/>
    </source>
</evidence>